<dbReference type="AlphaFoldDB" id="A0A5B8SXP4"/>
<keyword evidence="2" id="KW-1185">Reference proteome</keyword>
<dbReference type="Proteomes" id="UP000321272">
    <property type="component" value="Chromosome"/>
</dbReference>
<proteinExistence type="predicted"/>
<organism evidence="1 2">
    <name type="scientific">Pistricoccus aurantiacus</name>
    <dbReference type="NCBI Taxonomy" id="1883414"/>
    <lineage>
        <taxon>Bacteria</taxon>
        <taxon>Pseudomonadati</taxon>
        <taxon>Pseudomonadota</taxon>
        <taxon>Gammaproteobacteria</taxon>
        <taxon>Oceanospirillales</taxon>
        <taxon>Halomonadaceae</taxon>
        <taxon>Pistricoccus</taxon>
    </lineage>
</organism>
<dbReference type="OrthoDB" id="7065764at2"/>
<evidence type="ECO:0000313" key="1">
    <source>
        <dbReference type="EMBL" id="QEA39593.1"/>
    </source>
</evidence>
<dbReference type="EMBL" id="CP042382">
    <property type="protein sequence ID" value="QEA39593.1"/>
    <property type="molecule type" value="Genomic_DNA"/>
</dbReference>
<dbReference type="RefSeq" id="WP_147184644.1">
    <property type="nucleotide sequence ID" value="NZ_CP042382.1"/>
</dbReference>
<dbReference type="InterPro" id="IPR010866">
    <property type="entry name" value="A-2_8-polyST"/>
</dbReference>
<dbReference type="KEGG" id="paur:FGL86_11240"/>
<accession>A0A5B8SXP4</accession>
<sequence length="350" mass="40233">MVSKFYVFDIITPFHLISSLAFCLSKGRQGDLINVNIIPSMKGDLLLEEADFITTSGIRVIIKKQECCAGIKDLFSFFLHRYLRFEKVTESCIYIGHHTYFKPSSLFFLKEKYKGKALKTFSFEEGIGSYSSLKQEKEVALREGKKFYFLKFFLKKIFSTRFFLNFKWGVIGASDFSKKEVKKKYTEACLVLKKSIFLNDEKKRSVVHNNNPMVIFFSSPLVELGVLSQPEFFLILKNIENIFLEKGVVMYVKAHPLEYSNVSKRFKGFRLYNTEMPAEIALIDSACKYVAGFNSGALITVPILTGIEAINFYELLPEKAKKKLALNKELKKIFCEHATEYSAWAAKCTK</sequence>
<evidence type="ECO:0000313" key="2">
    <source>
        <dbReference type="Proteomes" id="UP000321272"/>
    </source>
</evidence>
<protein>
    <submittedName>
        <fullName evidence="1">Uncharacterized protein</fullName>
    </submittedName>
</protein>
<gene>
    <name evidence="1" type="ORF">FGL86_11240</name>
</gene>
<name>A0A5B8SXP4_9GAMM</name>
<reference evidence="1 2" key="1">
    <citation type="submission" date="2019-06" db="EMBL/GenBank/DDBJ databases">
        <title>Genome analyses of bacteria isolated from kimchi.</title>
        <authorList>
            <person name="Lee S."/>
            <person name="Ahn S."/>
            <person name="Roh S."/>
        </authorList>
    </citation>
    <scope>NUCLEOTIDE SEQUENCE [LARGE SCALE GENOMIC DNA]</scope>
    <source>
        <strain evidence="1 2">CBA4606</strain>
    </source>
</reference>
<dbReference type="Pfam" id="PF07388">
    <property type="entry name" value="A-2_8-polyST"/>
    <property type="match status" value="1"/>
</dbReference>